<dbReference type="Proteomes" id="UP001235303">
    <property type="component" value="Unassembled WGS sequence"/>
</dbReference>
<name>A0ABT7AQF9_9CYAN</name>
<keyword evidence="2" id="KW-1185">Reference proteome</keyword>
<evidence type="ECO:0000313" key="2">
    <source>
        <dbReference type="Proteomes" id="UP001235303"/>
    </source>
</evidence>
<dbReference type="EMBL" id="JAQOSP010000045">
    <property type="protein sequence ID" value="MDJ1169143.1"/>
    <property type="molecule type" value="Genomic_DNA"/>
</dbReference>
<gene>
    <name evidence="1" type="ORF">PMG71_06865</name>
</gene>
<sequence>MIDYYKGWIIQLFLEDQYWQVDVISPDGHYSEIGCLVGMYGDPLSALQDTYERIDRRIAWSSLRQILAEFRDRGLISETEWDNLTDSLTCWVVQ</sequence>
<protein>
    <submittedName>
        <fullName evidence="1">Uncharacterized protein</fullName>
    </submittedName>
</protein>
<evidence type="ECO:0000313" key="1">
    <source>
        <dbReference type="EMBL" id="MDJ1169143.1"/>
    </source>
</evidence>
<organism evidence="1 2">
    <name type="scientific">Roseofilum acuticapitatum BLCC-M154</name>
    <dbReference type="NCBI Taxonomy" id="3022444"/>
    <lineage>
        <taxon>Bacteria</taxon>
        <taxon>Bacillati</taxon>
        <taxon>Cyanobacteriota</taxon>
        <taxon>Cyanophyceae</taxon>
        <taxon>Desertifilales</taxon>
        <taxon>Desertifilaceae</taxon>
        <taxon>Roseofilum</taxon>
        <taxon>Roseofilum acuticapitatum</taxon>
    </lineage>
</organism>
<comment type="caution">
    <text evidence="1">The sequence shown here is derived from an EMBL/GenBank/DDBJ whole genome shotgun (WGS) entry which is preliminary data.</text>
</comment>
<accession>A0ABT7AQF9</accession>
<proteinExistence type="predicted"/>
<dbReference type="RefSeq" id="WP_283752903.1">
    <property type="nucleotide sequence ID" value="NZ_JAQOSP010000045.1"/>
</dbReference>
<reference evidence="1 2" key="1">
    <citation type="submission" date="2023-01" db="EMBL/GenBank/DDBJ databases">
        <title>Novel diversity within Roseofilum (Cyanobacteria; Desertifilaceae) from marine benthic mats with descriptions of four novel species.</title>
        <authorList>
            <person name="Wang Y."/>
            <person name="Berthold D.E."/>
            <person name="Hu J."/>
            <person name="Lefler F.W."/>
            <person name="Laughinghouse H.D. IV."/>
        </authorList>
    </citation>
    <scope>NUCLEOTIDE SEQUENCE [LARGE SCALE GENOMIC DNA]</scope>
    <source>
        <strain evidence="1 2">BLCC-M154</strain>
    </source>
</reference>